<dbReference type="OrthoDB" id="5420777at2759"/>
<feature type="compositionally biased region" description="Polar residues" evidence="1">
    <location>
        <begin position="585"/>
        <end position="604"/>
    </location>
</feature>
<gene>
    <name evidence="3" type="ORF">B2J93_5595</name>
</gene>
<feature type="region of interest" description="Disordered" evidence="1">
    <location>
        <begin position="585"/>
        <end position="613"/>
    </location>
</feature>
<organism evidence="3 4">
    <name type="scientific">Diplocarpon coronariae</name>
    <dbReference type="NCBI Taxonomy" id="2795749"/>
    <lineage>
        <taxon>Eukaryota</taxon>
        <taxon>Fungi</taxon>
        <taxon>Dikarya</taxon>
        <taxon>Ascomycota</taxon>
        <taxon>Pezizomycotina</taxon>
        <taxon>Leotiomycetes</taxon>
        <taxon>Helotiales</taxon>
        <taxon>Drepanopezizaceae</taxon>
        <taxon>Diplocarpon</taxon>
    </lineage>
</organism>
<dbReference type="InParanoid" id="A0A218Z2M1"/>
<name>A0A218Z2M1_9HELO</name>
<keyword evidence="2" id="KW-0732">Signal</keyword>
<dbReference type="Proteomes" id="UP000242519">
    <property type="component" value="Unassembled WGS sequence"/>
</dbReference>
<accession>A0A218Z2M1</accession>
<dbReference type="EMBL" id="MZNU01000243">
    <property type="protein sequence ID" value="OWP02208.1"/>
    <property type="molecule type" value="Genomic_DNA"/>
</dbReference>
<feature type="region of interest" description="Disordered" evidence="1">
    <location>
        <begin position="194"/>
        <end position="229"/>
    </location>
</feature>
<evidence type="ECO:0000256" key="1">
    <source>
        <dbReference type="SAM" id="MobiDB-lite"/>
    </source>
</evidence>
<dbReference type="AlphaFoldDB" id="A0A218Z2M1"/>
<evidence type="ECO:0000256" key="2">
    <source>
        <dbReference type="SAM" id="SignalP"/>
    </source>
</evidence>
<feature type="compositionally biased region" description="Pro residues" evidence="1">
    <location>
        <begin position="216"/>
        <end position="229"/>
    </location>
</feature>
<evidence type="ECO:0000313" key="3">
    <source>
        <dbReference type="EMBL" id="OWP02208.1"/>
    </source>
</evidence>
<reference evidence="3 4" key="1">
    <citation type="submission" date="2017-04" db="EMBL/GenBank/DDBJ databases">
        <title>Draft genome sequence of Marssonina coronaria NL1: causal agent of apple blotch.</title>
        <authorList>
            <person name="Cheng Q."/>
        </authorList>
    </citation>
    <scope>NUCLEOTIDE SEQUENCE [LARGE SCALE GENOMIC DNA]</scope>
    <source>
        <strain evidence="3 4">NL1</strain>
    </source>
</reference>
<keyword evidence="4" id="KW-1185">Reference proteome</keyword>
<dbReference type="STRING" id="503106.A0A218Z2M1"/>
<feature type="chain" id="PRO_5013211039" evidence="2">
    <location>
        <begin position="22"/>
        <end position="638"/>
    </location>
</feature>
<comment type="caution">
    <text evidence="3">The sequence shown here is derived from an EMBL/GenBank/DDBJ whole genome shotgun (WGS) entry which is preliminary data.</text>
</comment>
<proteinExistence type="predicted"/>
<sequence length="638" mass="66377">MTSSPASLLCVAFLLGPWVEANIAVRTRFFLNSTAVSTGTDVNRYTPVPIPPEPQASTGDWRTTMHPVWANETAPTQRASLTNFTSTNTTYDPGSLECLTQAPGEPLTVYSIVPNTTTVTLTRTGNQSVALPMTVPEFIPPTYCASPTSSAPAPLLLDLLAEPSQSPLPRMPAVTIITTSKNAPTVMTDAQIPLFPGAGSRTRKQTIDPNTLPNPYNRPIPTTMPPAPIPTPIIFNGDRKATTRITHAVDGKTIVVSPHQAVIGGQILEIKEPPRTITEGGDVFIVSPNRVQGPGFEILVPTFTPGAASQNVPAASTPITIQGVPVQVRPTDVVLGSSTIPIPPGATPTKVVVGVHTISVGPNGVGFAPQQEFPGTFITHPPTIPTNVVVIGGQVFSAIRNSLAVIGDRKLTYGPGIEPQTLVLNGEVITVGPQGVVFDGKTIGGPSHAAGTQYAVAGGVYISEIGSTLAVVNGVTFTVGPGSTPLTTMIAGQKIIAGPSGIDGAGNVLEYPFNQKPQRITAGGITFSKVGNSLAIIGGKTYRYGPGATQVTTTIDGKVVRFGPNGIGFASTTFVGSKLTSASTTVAGSTPISTSTPSYEASSTETKKSGAGREEPGFRFRFGLGFWTMCLSFYIWIG</sequence>
<evidence type="ECO:0000313" key="4">
    <source>
        <dbReference type="Proteomes" id="UP000242519"/>
    </source>
</evidence>
<protein>
    <submittedName>
        <fullName evidence="3">Uncharacterized protein</fullName>
    </submittedName>
</protein>
<feature type="signal peptide" evidence="2">
    <location>
        <begin position="1"/>
        <end position="21"/>
    </location>
</feature>